<dbReference type="SMART" id="SM00086">
    <property type="entry name" value="PAC"/>
    <property type="match status" value="3"/>
</dbReference>
<evidence type="ECO:0000256" key="8">
    <source>
        <dbReference type="ARBA" id="ARBA00022679"/>
    </source>
</evidence>
<evidence type="ECO:0000256" key="15">
    <source>
        <dbReference type="ARBA" id="ARBA00023170"/>
    </source>
</evidence>
<dbReference type="EMBL" id="JACHOB010000001">
    <property type="protein sequence ID" value="MBB4657602.1"/>
    <property type="molecule type" value="Genomic_DNA"/>
</dbReference>
<keyword evidence="6" id="KW-0285">Flavoprotein</keyword>
<evidence type="ECO:0000256" key="1">
    <source>
        <dbReference type="ARBA" id="ARBA00000085"/>
    </source>
</evidence>
<dbReference type="Gene3D" id="3.30.450.20">
    <property type="entry name" value="PAS domain"/>
    <property type="match status" value="3"/>
</dbReference>
<comment type="caution">
    <text evidence="18">The sequence shown here is derived from an EMBL/GenBank/DDBJ whole genome shotgun (WGS) entry which is preliminary data.</text>
</comment>
<dbReference type="InterPro" id="IPR035965">
    <property type="entry name" value="PAS-like_dom_sf"/>
</dbReference>
<evidence type="ECO:0000256" key="9">
    <source>
        <dbReference type="ARBA" id="ARBA00022737"/>
    </source>
</evidence>
<proteinExistence type="predicted"/>
<evidence type="ECO:0000313" key="19">
    <source>
        <dbReference type="Proteomes" id="UP000563524"/>
    </source>
</evidence>
<dbReference type="SMART" id="SM00091">
    <property type="entry name" value="PAS"/>
    <property type="match status" value="3"/>
</dbReference>
<organism evidence="18 19">
    <name type="scientific">Parvularcula dongshanensis</name>
    <dbReference type="NCBI Taxonomy" id="1173995"/>
    <lineage>
        <taxon>Bacteria</taxon>
        <taxon>Pseudomonadati</taxon>
        <taxon>Pseudomonadota</taxon>
        <taxon>Alphaproteobacteria</taxon>
        <taxon>Parvularculales</taxon>
        <taxon>Parvularculaceae</taxon>
        <taxon>Parvularcula</taxon>
    </lineage>
</organism>
<dbReference type="CDD" id="cd00130">
    <property type="entry name" value="PAS"/>
    <property type="match status" value="2"/>
</dbReference>
<dbReference type="FunFam" id="3.30.450.20:FF:000099">
    <property type="entry name" value="Sensory box sensor histidine kinase"/>
    <property type="match status" value="1"/>
</dbReference>
<dbReference type="EC" id="2.7.13.3" evidence="2"/>
<dbReference type="NCBIfam" id="TIGR00229">
    <property type="entry name" value="sensory_box"/>
    <property type="match status" value="2"/>
</dbReference>
<feature type="domain" description="PAS" evidence="16">
    <location>
        <begin position="150"/>
        <end position="220"/>
    </location>
</feature>
<feature type="domain" description="PAC" evidence="17">
    <location>
        <begin position="352"/>
        <end position="403"/>
    </location>
</feature>
<evidence type="ECO:0000256" key="5">
    <source>
        <dbReference type="ARBA" id="ARBA00022606"/>
    </source>
</evidence>
<evidence type="ECO:0000256" key="4">
    <source>
        <dbReference type="ARBA" id="ARBA00022553"/>
    </source>
</evidence>
<dbReference type="GO" id="GO:0009881">
    <property type="term" value="F:photoreceptor activity"/>
    <property type="evidence" value="ECO:0007669"/>
    <property type="project" value="UniProtKB-KW"/>
</dbReference>
<dbReference type="PROSITE" id="PS50112">
    <property type="entry name" value="PAS"/>
    <property type="match status" value="1"/>
</dbReference>
<keyword evidence="3" id="KW-0600">Photoreceptor protein</keyword>
<keyword evidence="7" id="KW-0288">FMN</keyword>
<evidence type="ECO:0000313" key="18">
    <source>
        <dbReference type="EMBL" id="MBB4657602.1"/>
    </source>
</evidence>
<keyword evidence="14" id="KW-0843">Virulence</keyword>
<evidence type="ECO:0000256" key="10">
    <source>
        <dbReference type="ARBA" id="ARBA00022741"/>
    </source>
</evidence>
<keyword evidence="5" id="KW-0716">Sensory transduction</keyword>
<dbReference type="Pfam" id="PF08447">
    <property type="entry name" value="PAS_3"/>
    <property type="match status" value="1"/>
</dbReference>
<evidence type="ECO:0000256" key="11">
    <source>
        <dbReference type="ARBA" id="ARBA00022777"/>
    </source>
</evidence>
<dbReference type="InterPro" id="IPR013656">
    <property type="entry name" value="PAS_4"/>
</dbReference>
<dbReference type="InterPro" id="IPR036890">
    <property type="entry name" value="HATPase_C_sf"/>
</dbReference>
<dbReference type="InterPro" id="IPR001610">
    <property type="entry name" value="PAC"/>
</dbReference>
<gene>
    <name evidence="18" type="ORF">GGQ59_000102</name>
</gene>
<dbReference type="PROSITE" id="PS50113">
    <property type="entry name" value="PAC"/>
    <property type="match status" value="3"/>
</dbReference>
<evidence type="ECO:0000259" key="17">
    <source>
        <dbReference type="PROSITE" id="PS50113"/>
    </source>
</evidence>
<dbReference type="PANTHER" id="PTHR41523:SF7">
    <property type="entry name" value="HISTIDINE KINASE"/>
    <property type="match status" value="1"/>
</dbReference>
<evidence type="ECO:0000256" key="12">
    <source>
        <dbReference type="ARBA" id="ARBA00022840"/>
    </source>
</evidence>
<dbReference type="SMART" id="SM00911">
    <property type="entry name" value="HWE_HK"/>
    <property type="match status" value="1"/>
</dbReference>
<dbReference type="SUPFAM" id="SSF55785">
    <property type="entry name" value="PYP-like sensor domain (PAS domain)"/>
    <property type="match status" value="3"/>
</dbReference>
<dbReference type="Pfam" id="PF07536">
    <property type="entry name" value="HWE_HK"/>
    <property type="match status" value="1"/>
</dbReference>
<dbReference type="Pfam" id="PF08448">
    <property type="entry name" value="PAS_4"/>
    <property type="match status" value="2"/>
</dbReference>
<dbReference type="RefSeq" id="WP_183814832.1">
    <property type="nucleotide sequence ID" value="NZ_JACHOB010000001.1"/>
</dbReference>
<evidence type="ECO:0000256" key="14">
    <source>
        <dbReference type="ARBA" id="ARBA00023026"/>
    </source>
</evidence>
<dbReference type="AlphaFoldDB" id="A0A840I062"/>
<dbReference type="InterPro" id="IPR000014">
    <property type="entry name" value="PAS"/>
</dbReference>
<dbReference type="InterPro" id="IPR013655">
    <property type="entry name" value="PAS_fold_3"/>
</dbReference>
<dbReference type="GO" id="GO:0004673">
    <property type="term" value="F:protein histidine kinase activity"/>
    <property type="evidence" value="ECO:0007669"/>
    <property type="project" value="UniProtKB-EC"/>
</dbReference>
<keyword evidence="13" id="KW-0157">Chromophore</keyword>
<dbReference type="GO" id="GO:0005524">
    <property type="term" value="F:ATP binding"/>
    <property type="evidence" value="ECO:0007669"/>
    <property type="project" value="UniProtKB-KW"/>
</dbReference>
<reference evidence="18 19" key="1">
    <citation type="submission" date="2020-08" db="EMBL/GenBank/DDBJ databases">
        <title>Genomic Encyclopedia of Type Strains, Phase IV (KMG-IV): sequencing the most valuable type-strain genomes for metagenomic binning, comparative biology and taxonomic classification.</title>
        <authorList>
            <person name="Goeker M."/>
        </authorList>
    </citation>
    <scope>NUCLEOTIDE SEQUENCE [LARGE SCALE GENOMIC DNA]</scope>
    <source>
        <strain evidence="18 19">DSM 102850</strain>
    </source>
</reference>
<comment type="catalytic activity">
    <reaction evidence="1">
        <text>ATP + protein L-histidine = ADP + protein N-phospho-L-histidine.</text>
        <dbReference type="EC" id="2.7.13.3"/>
    </reaction>
</comment>
<feature type="domain" description="PAC" evidence="17">
    <location>
        <begin position="226"/>
        <end position="278"/>
    </location>
</feature>
<protein>
    <recommendedName>
        <fullName evidence="2">histidine kinase</fullName>
        <ecNumber evidence="2">2.7.13.3</ecNumber>
    </recommendedName>
</protein>
<keyword evidence="10" id="KW-0547">Nucleotide-binding</keyword>
<dbReference type="Gene3D" id="3.30.565.10">
    <property type="entry name" value="Histidine kinase-like ATPase, C-terminal domain"/>
    <property type="match status" value="1"/>
</dbReference>
<evidence type="ECO:0000259" key="16">
    <source>
        <dbReference type="PROSITE" id="PS50112"/>
    </source>
</evidence>
<accession>A0A840I062</accession>
<evidence type="ECO:0000256" key="2">
    <source>
        <dbReference type="ARBA" id="ARBA00012438"/>
    </source>
</evidence>
<evidence type="ECO:0000256" key="6">
    <source>
        <dbReference type="ARBA" id="ARBA00022630"/>
    </source>
</evidence>
<keyword evidence="12" id="KW-0067">ATP-binding</keyword>
<evidence type="ECO:0000256" key="3">
    <source>
        <dbReference type="ARBA" id="ARBA00022543"/>
    </source>
</evidence>
<keyword evidence="4" id="KW-0597">Phosphoprotein</keyword>
<dbReference type="PANTHER" id="PTHR41523">
    <property type="entry name" value="TWO-COMPONENT SYSTEM SENSOR PROTEIN"/>
    <property type="match status" value="1"/>
</dbReference>
<keyword evidence="9" id="KW-0677">Repeat</keyword>
<dbReference type="InterPro" id="IPR011102">
    <property type="entry name" value="Sig_transdc_His_kinase_HWE"/>
</dbReference>
<keyword evidence="8" id="KW-0808">Transferase</keyword>
<dbReference type="InterPro" id="IPR000700">
    <property type="entry name" value="PAS-assoc_C"/>
</dbReference>
<keyword evidence="19" id="KW-1185">Reference proteome</keyword>
<dbReference type="Proteomes" id="UP000563524">
    <property type="component" value="Unassembled WGS sequence"/>
</dbReference>
<keyword evidence="15" id="KW-0675">Receptor</keyword>
<feature type="domain" description="PAC" evidence="17">
    <location>
        <begin position="94"/>
        <end position="149"/>
    </location>
</feature>
<evidence type="ECO:0000256" key="7">
    <source>
        <dbReference type="ARBA" id="ARBA00022643"/>
    </source>
</evidence>
<sequence>MSIEGVPTIEPLAHAFDELPLRPSALFDRAPAIISVHQGPEHVYLYMNARTELVADGRDLLGRPLIEAVPEFKGQGIVERFDLAFRTGKNQRAAEIEVRLPARDGALRRRRWYNHTVEPWHDGDGRVAGVMSFAFDVTEQVRSRRAAQASEARLTRFLDAMNTYAARLALDGTLLGVNASALSLGGVAADDVIGLPFWETYWWSHDEGTRQRLRTAIEAAARGGTVRYDETVRTRDDDRIVVDVTLAPERDEHDRLIAIVASGTDVTERVRAERALAESEARFRVITDAMPQLVWGANADGVIDYSNEQMRLFAGLQKVGQRSFLWTELLHKDDREGAADSWAAAQAAAAPFETEFRLLHHTGEYRWVLARALPLLDGGEVVRWFGTCTDINRIKTTETHRRLLTDELNHRVKNTLAVVQSVAYQTFSDTDAEALAAFDGRLAALATAHDLLTREAWEKAELSDVVRTGLRACGVSEDRYTVSGPAIVLPAKLAVTMAMAVHELATNALKYGALSVDEGVIDVRWREGVGPAGPRLSFLWTERGGPQVVPPDQRGFGSRLIETALANELRGSAHLDFRPSGLVCTIDAPAPQVRRPPRPIR</sequence>
<name>A0A840I062_9PROT</name>
<keyword evidence="11" id="KW-0418">Kinase</keyword>
<evidence type="ECO:0000256" key="13">
    <source>
        <dbReference type="ARBA" id="ARBA00022991"/>
    </source>
</evidence>